<proteinExistence type="predicted"/>
<evidence type="ECO:0000313" key="3">
    <source>
        <dbReference type="Proteomes" id="UP000507470"/>
    </source>
</evidence>
<dbReference type="OrthoDB" id="10476365at2759"/>
<protein>
    <submittedName>
        <fullName evidence="2">Uncharacterized protein</fullName>
    </submittedName>
</protein>
<dbReference type="EMBL" id="CACVKT020007548">
    <property type="protein sequence ID" value="CAC5408503.1"/>
    <property type="molecule type" value="Genomic_DNA"/>
</dbReference>
<keyword evidence="1" id="KW-0732">Signal</keyword>
<evidence type="ECO:0000313" key="2">
    <source>
        <dbReference type="EMBL" id="CAC5408503.1"/>
    </source>
</evidence>
<feature type="chain" id="PRO_5026770445" evidence="1">
    <location>
        <begin position="20"/>
        <end position="176"/>
    </location>
</feature>
<organism evidence="2 3">
    <name type="scientific">Mytilus coruscus</name>
    <name type="common">Sea mussel</name>
    <dbReference type="NCBI Taxonomy" id="42192"/>
    <lineage>
        <taxon>Eukaryota</taxon>
        <taxon>Metazoa</taxon>
        <taxon>Spiralia</taxon>
        <taxon>Lophotrochozoa</taxon>
        <taxon>Mollusca</taxon>
        <taxon>Bivalvia</taxon>
        <taxon>Autobranchia</taxon>
        <taxon>Pteriomorphia</taxon>
        <taxon>Mytilida</taxon>
        <taxon>Mytiloidea</taxon>
        <taxon>Mytilidae</taxon>
        <taxon>Mytilinae</taxon>
        <taxon>Mytilus</taxon>
    </lineage>
</organism>
<evidence type="ECO:0000256" key="1">
    <source>
        <dbReference type="SAM" id="SignalP"/>
    </source>
</evidence>
<name>A0A6J8DIP1_MYTCO</name>
<feature type="signal peptide" evidence="1">
    <location>
        <begin position="1"/>
        <end position="19"/>
    </location>
</feature>
<reference evidence="2 3" key="1">
    <citation type="submission" date="2020-06" db="EMBL/GenBank/DDBJ databases">
        <authorList>
            <person name="Li R."/>
            <person name="Bekaert M."/>
        </authorList>
    </citation>
    <scope>NUCLEOTIDE SEQUENCE [LARGE SCALE GENOMIC DNA]</scope>
    <source>
        <strain evidence="3">wild</strain>
    </source>
</reference>
<sequence>MSWITMILTNVLCVLVVTAYDMKLGYQIKDGNVIYEKELETNREINVLKIHTLAHNEVMESYSMQDFQKFNKVNSKPEAHTSIGRELFHMDKDEMVDTNILEEDLREFYHGFGFPLYKEKKILNDAKILIITNFKTGKRVKRSFTRLEIDCYGQNPTVKYGIASETSSNRLQICNG</sequence>
<keyword evidence="3" id="KW-1185">Reference proteome</keyword>
<accession>A0A6J8DIP1</accession>
<dbReference type="Proteomes" id="UP000507470">
    <property type="component" value="Unassembled WGS sequence"/>
</dbReference>
<gene>
    <name evidence="2" type="ORF">MCOR_41888</name>
</gene>
<dbReference type="AlphaFoldDB" id="A0A6J8DIP1"/>